<dbReference type="PANTHER" id="PTHR30012:SF7">
    <property type="entry name" value="PROTEIN TRANSPORT PROTEIN HOFC HOMOLOG"/>
    <property type="match status" value="1"/>
</dbReference>
<evidence type="ECO:0000313" key="13">
    <source>
        <dbReference type="EMBL" id="MFA9459354.1"/>
    </source>
</evidence>
<evidence type="ECO:0000256" key="8">
    <source>
        <dbReference type="ARBA" id="ARBA00023136"/>
    </source>
</evidence>
<keyword evidence="4" id="KW-1003">Cell membrane</keyword>
<evidence type="ECO:0000256" key="4">
    <source>
        <dbReference type="ARBA" id="ARBA00022475"/>
    </source>
</evidence>
<dbReference type="Pfam" id="PF00482">
    <property type="entry name" value="T2SSF"/>
    <property type="match status" value="2"/>
</dbReference>
<dbReference type="InterPro" id="IPR001992">
    <property type="entry name" value="T2SS_GspF/T4SS_PilC_CS"/>
</dbReference>
<keyword evidence="5" id="KW-0997">Cell inner membrane</keyword>
<keyword evidence="3 9" id="KW-0813">Transport</keyword>
<evidence type="ECO:0000256" key="6">
    <source>
        <dbReference type="ARBA" id="ARBA00022692"/>
    </source>
</evidence>
<dbReference type="PRINTS" id="PR00812">
    <property type="entry name" value="BCTERIALGSPF"/>
</dbReference>
<dbReference type="InterPro" id="IPR003004">
    <property type="entry name" value="GspF/PilC"/>
</dbReference>
<dbReference type="RefSeq" id="WP_373654144.1">
    <property type="nucleotide sequence ID" value="NZ_JBGUAW010000001.1"/>
</dbReference>
<evidence type="ECO:0000256" key="2">
    <source>
        <dbReference type="ARBA" id="ARBA00005745"/>
    </source>
</evidence>
<organism evidence="13 14">
    <name type="scientific">Thiohalorhabdus methylotrophus</name>
    <dbReference type="NCBI Taxonomy" id="3242694"/>
    <lineage>
        <taxon>Bacteria</taxon>
        <taxon>Pseudomonadati</taxon>
        <taxon>Pseudomonadota</taxon>
        <taxon>Gammaproteobacteria</taxon>
        <taxon>Thiohalorhabdales</taxon>
        <taxon>Thiohalorhabdaceae</taxon>
        <taxon>Thiohalorhabdus</taxon>
    </lineage>
</organism>
<dbReference type="Proteomes" id="UP001575181">
    <property type="component" value="Unassembled WGS sequence"/>
</dbReference>
<dbReference type="PROSITE" id="PS00874">
    <property type="entry name" value="T2SP_F"/>
    <property type="match status" value="1"/>
</dbReference>
<feature type="compositionally biased region" description="Basic and acidic residues" evidence="10">
    <location>
        <begin position="1"/>
        <end position="23"/>
    </location>
</feature>
<evidence type="ECO:0000256" key="10">
    <source>
        <dbReference type="SAM" id="MobiDB-lite"/>
    </source>
</evidence>
<dbReference type="EMBL" id="JBGUAW010000001">
    <property type="protein sequence ID" value="MFA9459354.1"/>
    <property type="molecule type" value="Genomic_DNA"/>
</dbReference>
<keyword evidence="6 9" id="KW-0812">Transmembrane</keyword>
<evidence type="ECO:0000256" key="1">
    <source>
        <dbReference type="ARBA" id="ARBA00004429"/>
    </source>
</evidence>
<evidence type="ECO:0000256" key="5">
    <source>
        <dbReference type="ARBA" id="ARBA00022519"/>
    </source>
</evidence>
<evidence type="ECO:0000259" key="12">
    <source>
        <dbReference type="Pfam" id="PF00482"/>
    </source>
</evidence>
<evidence type="ECO:0000256" key="9">
    <source>
        <dbReference type="RuleBase" id="RU003923"/>
    </source>
</evidence>
<feature type="domain" description="Type II secretion system protein GspF" evidence="12">
    <location>
        <begin position="280"/>
        <end position="401"/>
    </location>
</feature>
<dbReference type="InterPro" id="IPR042094">
    <property type="entry name" value="T2SS_GspF_sf"/>
</dbReference>
<dbReference type="InterPro" id="IPR018076">
    <property type="entry name" value="T2SS_GspF_dom"/>
</dbReference>
<evidence type="ECO:0000313" key="14">
    <source>
        <dbReference type="Proteomes" id="UP001575181"/>
    </source>
</evidence>
<gene>
    <name evidence="13" type="ORF">ACERLL_00750</name>
</gene>
<feature type="transmembrane region" description="Helical" evidence="11">
    <location>
        <begin position="382"/>
        <end position="402"/>
    </location>
</feature>
<evidence type="ECO:0000256" key="7">
    <source>
        <dbReference type="ARBA" id="ARBA00022989"/>
    </source>
</evidence>
<comment type="similarity">
    <text evidence="2 9">Belongs to the GSP F family.</text>
</comment>
<feature type="transmembrane region" description="Helical" evidence="11">
    <location>
        <begin position="176"/>
        <end position="197"/>
    </location>
</feature>
<feature type="domain" description="Type II secretion system protein GspF" evidence="12">
    <location>
        <begin position="76"/>
        <end position="198"/>
    </location>
</feature>
<reference evidence="13 14" key="1">
    <citation type="submission" date="2024-08" db="EMBL/GenBank/DDBJ databases">
        <title>Whole-genome sequencing of halo(alkali)philic microorganisms from hypersaline lakes.</title>
        <authorList>
            <person name="Sorokin D.Y."/>
            <person name="Merkel A.Y."/>
            <person name="Messina E."/>
            <person name="Yakimov M."/>
        </authorList>
    </citation>
    <scope>NUCLEOTIDE SEQUENCE [LARGE SCALE GENOMIC DNA]</scope>
    <source>
        <strain evidence="13 14">Cl-TMA</strain>
    </source>
</reference>
<comment type="caution">
    <text evidence="13">The sequence shown here is derived from an EMBL/GenBank/DDBJ whole genome shotgun (WGS) entry which is preliminary data.</text>
</comment>
<protein>
    <submittedName>
        <fullName evidence="13">Type II secretion system F family protein</fullName>
    </submittedName>
</protein>
<feature type="region of interest" description="Disordered" evidence="10">
    <location>
        <begin position="1"/>
        <end position="29"/>
    </location>
</feature>
<name>A0ABV4TRX2_9GAMM</name>
<evidence type="ECO:0000256" key="3">
    <source>
        <dbReference type="ARBA" id="ARBA00022448"/>
    </source>
</evidence>
<evidence type="ECO:0000256" key="11">
    <source>
        <dbReference type="SAM" id="Phobius"/>
    </source>
</evidence>
<dbReference type="Gene3D" id="1.20.81.30">
    <property type="entry name" value="Type II secretion system (T2SS), domain F"/>
    <property type="match status" value="2"/>
</dbReference>
<accession>A0ABV4TRX2</accession>
<keyword evidence="7 11" id="KW-1133">Transmembrane helix</keyword>
<dbReference type="PANTHER" id="PTHR30012">
    <property type="entry name" value="GENERAL SECRETION PATHWAY PROTEIN"/>
    <property type="match status" value="1"/>
</dbReference>
<sequence>MAEKKSDEKPKQIEFQWKGRDRQGTAQKGEIEAVSAEAATAALRQRGIIPAKVKKKPQPLFQKKEKIKIHDIVVMTRQLSTMIDAGLPLVEAFKLIARGSENGAMRKVIEQVAADIESGQPLQDALAAHPDVFDELYVNMIRAGEKGGILDTVLDRMATYLEKTEALRAKVKSAMFYPIAVIVVAALVTAVLMVFVIPKFEEIFAGFGTSLPAPTQFVIDLSRSFRSNWYWIFGGIIAAFFAFREAYRRSPKFHYQVDKYILKLPVFGNIALKASVARMTRTFATLSAAGVPMLEILDTVSRTAGNKVIQEAVENTQEAVSQGQRLSDPLEESGVFPPMVTQMIAIGEESGSLETMLAKIADFYESEVDAAVDGLTDLLEPIIMVVLGVVLGGLVISMYLPIFKMGQAIGG</sequence>
<keyword evidence="8 11" id="KW-0472">Membrane</keyword>
<keyword evidence="14" id="KW-1185">Reference proteome</keyword>
<feature type="transmembrane region" description="Helical" evidence="11">
    <location>
        <begin position="229"/>
        <end position="247"/>
    </location>
</feature>
<comment type="subcellular location">
    <subcellularLocation>
        <location evidence="1 9">Cell inner membrane</location>
        <topology evidence="1 9">Multi-pass membrane protein</topology>
    </subcellularLocation>
</comment>
<proteinExistence type="inferred from homology"/>